<dbReference type="UniPathway" id="UPA00392"/>
<keyword evidence="4 9" id="KW-0479">Metal-binding</keyword>
<protein>
    <recommendedName>
        <fullName evidence="9">Epoxyqueuosine reductase</fullName>
        <ecNumber evidence="9">1.17.99.6</ecNumber>
    </recommendedName>
    <alternativeName>
        <fullName evidence="9">Queuosine biosynthesis protein QueG</fullName>
    </alternativeName>
</protein>
<organism evidence="11 12">
    <name type="scientific">Reichenbachiella agariperforans</name>
    <dbReference type="NCBI Taxonomy" id="156994"/>
    <lineage>
        <taxon>Bacteria</taxon>
        <taxon>Pseudomonadati</taxon>
        <taxon>Bacteroidota</taxon>
        <taxon>Cytophagia</taxon>
        <taxon>Cytophagales</taxon>
        <taxon>Reichenbachiellaceae</taxon>
        <taxon>Reichenbachiella</taxon>
    </lineage>
</organism>
<dbReference type="GO" id="GO:0031419">
    <property type="term" value="F:cobalamin binding"/>
    <property type="evidence" value="ECO:0007669"/>
    <property type="project" value="UniProtKB-KW"/>
</dbReference>
<keyword evidence="12" id="KW-1185">Reference proteome</keyword>
<keyword evidence="2 9" id="KW-0963">Cytoplasm</keyword>
<comment type="cofactor">
    <cofactor evidence="9">
        <name>cob(II)alamin</name>
        <dbReference type="ChEBI" id="CHEBI:16304"/>
    </cofactor>
</comment>
<feature type="binding site" evidence="9">
    <location>
        <position position="154"/>
    </location>
    <ligand>
        <name>cob(II)alamin</name>
        <dbReference type="ChEBI" id="CHEBI:16304"/>
    </ligand>
</feature>
<evidence type="ECO:0000259" key="10">
    <source>
        <dbReference type="PROSITE" id="PS51379"/>
    </source>
</evidence>
<dbReference type="PROSITE" id="PS51379">
    <property type="entry name" value="4FE4S_FER_2"/>
    <property type="match status" value="1"/>
</dbReference>
<feature type="binding site" evidence="9">
    <location>
        <position position="187"/>
    </location>
    <ligand>
        <name>[4Fe-4S] cluster</name>
        <dbReference type="ChEBI" id="CHEBI:49883"/>
        <label>1</label>
    </ligand>
</feature>
<dbReference type="GO" id="GO:0052693">
    <property type="term" value="F:epoxyqueuosine reductase activity"/>
    <property type="evidence" value="ECO:0007669"/>
    <property type="project" value="UniProtKB-UniRule"/>
</dbReference>
<dbReference type="PANTHER" id="PTHR30002:SF4">
    <property type="entry name" value="EPOXYQUEUOSINE REDUCTASE"/>
    <property type="match status" value="1"/>
</dbReference>
<proteinExistence type="inferred from homology"/>
<evidence type="ECO:0000256" key="3">
    <source>
        <dbReference type="ARBA" id="ARBA00022694"/>
    </source>
</evidence>
<keyword evidence="5 9" id="KW-0671">Queuosine biosynthesis</keyword>
<feature type="binding site" evidence="9">
    <location>
        <position position="247"/>
    </location>
    <ligand>
        <name>[4Fe-4S] cluster</name>
        <dbReference type="ChEBI" id="CHEBI:49883"/>
        <label>1</label>
    </ligand>
</feature>
<keyword evidence="6 9" id="KW-0560">Oxidoreductase</keyword>
<comment type="cofactor">
    <cofactor evidence="9">
        <name>[4Fe-4S] cluster</name>
        <dbReference type="ChEBI" id="CHEBI:49883"/>
    </cofactor>
    <text evidence="9">Binds 2 [4Fe-4S] clusters per monomer.</text>
</comment>
<feature type="binding site" evidence="9">
    <location>
        <position position="197"/>
    </location>
    <ligand>
        <name>[4Fe-4S] cluster</name>
        <dbReference type="ChEBI" id="CHEBI:49883"/>
        <label>2</label>
    </ligand>
</feature>
<feature type="binding site" evidence="9">
    <location>
        <position position="157"/>
    </location>
    <ligand>
        <name>cob(II)alamin</name>
        <dbReference type="ChEBI" id="CHEBI:16304"/>
    </ligand>
</feature>
<evidence type="ECO:0000256" key="4">
    <source>
        <dbReference type="ARBA" id="ARBA00022723"/>
    </source>
</evidence>
<dbReference type="PROSITE" id="PS00198">
    <property type="entry name" value="4FE4S_FER_1"/>
    <property type="match status" value="1"/>
</dbReference>
<dbReference type="GO" id="GO:0005737">
    <property type="term" value="C:cytoplasm"/>
    <property type="evidence" value="ECO:0007669"/>
    <property type="project" value="UniProtKB-SubCell"/>
</dbReference>
<dbReference type="GO" id="GO:0008616">
    <property type="term" value="P:tRNA queuosine(34) biosynthetic process"/>
    <property type="evidence" value="ECO:0007669"/>
    <property type="project" value="UniProtKB-UniRule"/>
</dbReference>
<keyword evidence="9" id="KW-0170">Cobalt</keyword>
<dbReference type="GO" id="GO:0051539">
    <property type="term" value="F:4 iron, 4 sulfur cluster binding"/>
    <property type="evidence" value="ECO:0007669"/>
    <property type="project" value="UniProtKB-KW"/>
</dbReference>
<dbReference type="InterPro" id="IPR013542">
    <property type="entry name" value="QueG_DUF1730"/>
</dbReference>
<keyword evidence="9" id="KW-0846">Cobalamin</keyword>
<feature type="binding site" evidence="9">
    <location>
        <position position="168"/>
    </location>
    <ligand>
        <name>cob(II)alamin</name>
        <dbReference type="ChEBI" id="CHEBI:16304"/>
    </ligand>
</feature>
<evidence type="ECO:0000256" key="8">
    <source>
        <dbReference type="ARBA" id="ARBA00023014"/>
    </source>
</evidence>
<evidence type="ECO:0000256" key="6">
    <source>
        <dbReference type="ARBA" id="ARBA00023002"/>
    </source>
</evidence>
<sequence length="311" mass="35679">MILDQTKLTYFIKQKATEEGFLSCGIAKAEFLEEEAPKLEKWLNQGMHGEMAYMANHFDKRLDPRKLVDGAKSVISLLYNYYPEKNLAEEDNYKIAKYAYGKDYHYIIKPKLKTILNEIIEHVGDVNARVFVDSAPVHERAWAAKAGQGWVGKNSLLLNKQSGSFFFLAEIILDVDLDYDGPVKDYCGTCSKCMDACPTDAIPEPYVVDGSRCISYLTIELRDQIPEEFRGKMENWVFGCDICQDVCPWNRFSKKHQEEAFVPHDKLEGMSTSDWEEITEEMFREVFKGSAVKRTKLEGLKRNISFAKKNA</sequence>
<dbReference type="InterPro" id="IPR017900">
    <property type="entry name" value="4Fe4S_Fe_S_CS"/>
</dbReference>
<evidence type="ECO:0000256" key="7">
    <source>
        <dbReference type="ARBA" id="ARBA00023004"/>
    </source>
</evidence>
<feature type="binding site" evidence="9">
    <location>
        <position position="133"/>
    </location>
    <ligand>
        <name>cob(II)alamin</name>
        <dbReference type="ChEBI" id="CHEBI:16304"/>
    </ligand>
</feature>
<evidence type="ECO:0000313" key="11">
    <source>
        <dbReference type="EMBL" id="SHJ95943.1"/>
    </source>
</evidence>
<dbReference type="STRING" id="156994.SAMN04488028_102284"/>
<feature type="binding site" evidence="9">
    <location>
        <position position="61"/>
    </location>
    <ligand>
        <name>cob(II)alamin</name>
        <dbReference type="ChEBI" id="CHEBI:16304"/>
    </ligand>
</feature>
<comment type="subcellular location">
    <subcellularLocation>
        <location evidence="9">Cytoplasm</location>
    </subcellularLocation>
</comment>
<feature type="binding site" evidence="9">
    <location>
        <begin position="240"/>
        <end position="241"/>
    </location>
    <ligand>
        <name>cob(II)alamin</name>
        <dbReference type="ChEBI" id="CHEBI:16304"/>
    </ligand>
</feature>
<dbReference type="Pfam" id="PF13484">
    <property type="entry name" value="Fer4_16"/>
    <property type="match status" value="1"/>
</dbReference>
<reference evidence="12" key="1">
    <citation type="submission" date="2016-11" db="EMBL/GenBank/DDBJ databases">
        <authorList>
            <person name="Varghese N."/>
            <person name="Submissions S."/>
        </authorList>
    </citation>
    <scope>NUCLEOTIDE SEQUENCE [LARGE SCALE GENOMIC DNA]</scope>
    <source>
        <strain evidence="12">DSM 26134</strain>
    </source>
</reference>
<name>A0A1M6NJT9_REIAG</name>
<dbReference type="NCBIfam" id="TIGR00276">
    <property type="entry name" value="tRNA epoxyqueuosine(34) reductase QueG"/>
    <property type="match status" value="1"/>
</dbReference>
<feature type="active site" description="Proton donor" evidence="9">
    <location>
        <position position="133"/>
    </location>
</feature>
<dbReference type="PANTHER" id="PTHR30002">
    <property type="entry name" value="EPOXYQUEUOSINE REDUCTASE"/>
    <property type="match status" value="1"/>
</dbReference>
<dbReference type="HAMAP" id="MF_00916">
    <property type="entry name" value="QueG"/>
    <property type="match status" value="1"/>
</dbReference>
<evidence type="ECO:0000256" key="2">
    <source>
        <dbReference type="ARBA" id="ARBA00022490"/>
    </source>
</evidence>
<keyword evidence="7 9" id="KW-0408">Iron</keyword>
<comment type="catalytic activity">
    <reaction evidence="9">
        <text>epoxyqueuosine(34) in tRNA + AH2 = queuosine(34) in tRNA + A + H2O</text>
        <dbReference type="Rhea" id="RHEA:32159"/>
        <dbReference type="Rhea" id="RHEA-COMP:18571"/>
        <dbReference type="Rhea" id="RHEA-COMP:18582"/>
        <dbReference type="ChEBI" id="CHEBI:13193"/>
        <dbReference type="ChEBI" id="CHEBI:15377"/>
        <dbReference type="ChEBI" id="CHEBI:17499"/>
        <dbReference type="ChEBI" id="CHEBI:194431"/>
        <dbReference type="ChEBI" id="CHEBI:194443"/>
        <dbReference type="EC" id="1.17.99.6"/>
    </reaction>
</comment>
<evidence type="ECO:0000256" key="5">
    <source>
        <dbReference type="ARBA" id="ARBA00022785"/>
    </source>
</evidence>
<keyword evidence="1 9" id="KW-0004">4Fe-4S</keyword>
<comment type="subunit">
    <text evidence="9">Monomer.</text>
</comment>
<feature type="binding site" evidence="9">
    <location>
        <position position="190"/>
    </location>
    <ligand>
        <name>[4Fe-4S] cluster</name>
        <dbReference type="ChEBI" id="CHEBI:49883"/>
        <label>1</label>
    </ligand>
</feature>
<dbReference type="FunFam" id="3.30.70.20:FF:000037">
    <property type="entry name" value="Epoxyqueuosine reductase"/>
    <property type="match status" value="1"/>
</dbReference>
<dbReference type="RefSeq" id="WP_073121175.1">
    <property type="nucleotide sequence ID" value="NZ_FRAA01000002.1"/>
</dbReference>
<dbReference type="EMBL" id="FRAA01000002">
    <property type="protein sequence ID" value="SHJ95943.1"/>
    <property type="molecule type" value="Genomic_DNA"/>
</dbReference>
<accession>A0A1M6NJT9</accession>
<feature type="binding site" evidence="9">
    <location>
        <position position="240"/>
    </location>
    <ligand>
        <name>[4Fe-4S] cluster</name>
        <dbReference type="ChEBI" id="CHEBI:49883"/>
        <label>2</label>
    </ligand>
</feature>
<dbReference type="EC" id="1.17.99.6" evidence="9"/>
<feature type="binding site" evidence="9">
    <location>
        <position position="193"/>
    </location>
    <ligand>
        <name>[4Fe-4S] cluster</name>
        <dbReference type="ChEBI" id="CHEBI:49883"/>
        <label>1</label>
    </ligand>
</feature>
<dbReference type="Pfam" id="PF08331">
    <property type="entry name" value="QueG_DUF1730"/>
    <property type="match status" value="1"/>
</dbReference>
<dbReference type="SUPFAM" id="SSF46548">
    <property type="entry name" value="alpha-helical ferredoxin"/>
    <property type="match status" value="1"/>
</dbReference>
<feature type="binding site" evidence="9">
    <location>
        <position position="215"/>
    </location>
    <ligand>
        <name>cob(II)alamin</name>
        <dbReference type="ChEBI" id="CHEBI:16304"/>
    </ligand>
</feature>
<feature type="binding site" evidence="9">
    <location>
        <position position="213"/>
    </location>
    <ligand>
        <name>[4Fe-4S] cluster</name>
        <dbReference type="ChEBI" id="CHEBI:49883"/>
        <label>2</label>
    </ligand>
</feature>
<feature type="domain" description="4Fe-4S ferredoxin-type" evidence="10">
    <location>
        <begin position="175"/>
        <end position="207"/>
    </location>
</feature>
<comment type="pathway">
    <text evidence="9">tRNA modification; tRNA-queuosine biosynthesis.</text>
</comment>
<dbReference type="AlphaFoldDB" id="A0A1M6NJT9"/>
<evidence type="ECO:0000313" key="12">
    <source>
        <dbReference type="Proteomes" id="UP000184474"/>
    </source>
</evidence>
<evidence type="ECO:0000256" key="1">
    <source>
        <dbReference type="ARBA" id="ARBA00022485"/>
    </source>
</evidence>
<dbReference type="Proteomes" id="UP000184474">
    <property type="component" value="Unassembled WGS sequence"/>
</dbReference>
<comment type="function">
    <text evidence="9">Catalyzes the conversion of epoxyqueuosine (oQ) to queuosine (Q), which is a hypermodified base found in the wobble positions of tRNA(Asp), tRNA(Asn), tRNA(His) and tRNA(Tyr).</text>
</comment>
<gene>
    <name evidence="9" type="primary">queG</name>
    <name evidence="11" type="ORF">SAMN04488028_102284</name>
</gene>
<dbReference type="GO" id="GO:0046872">
    <property type="term" value="F:metal ion binding"/>
    <property type="evidence" value="ECO:0007669"/>
    <property type="project" value="UniProtKB-KW"/>
</dbReference>
<dbReference type="Gene3D" id="3.30.70.20">
    <property type="match status" value="1"/>
</dbReference>
<comment type="caution">
    <text evidence="9">Lacks conserved residue(s) required for the propagation of feature annotation.</text>
</comment>
<dbReference type="InterPro" id="IPR004453">
    <property type="entry name" value="QueG"/>
</dbReference>
<evidence type="ECO:0000256" key="9">
    <source>
        <dbReference type="HAMAP-Rule" id="MF_00916"/>
    </source>
</evidence>
<dbReference type="InterPro" id="IPR017896">
    <property type="entry name" value="4Fe4S_Fe-S-bd"/>
</dbReference>
<keyword evidence="3 9" id="KW-0819">tRNA processing</keyword>
<keyword evidence="8 9" id="KW-0411">Iron-sulfur</keyword>
<feature type="binding site" evidence="9">
    <location>
        <position position="243"/>
    </location>
    <ligand>
        <name>[4Fe-4S] cluster</name>
        <dbReference type="ChEBI" id="CHEBI:49883"/>
        <label>2</label>
    </ligand>
</feature>
<comment type="similarity">
    <text evidence="9">Belongs to the QueG family.</text>
</comment>